<dbReference type="AlphaFoldDB" id="A0A7J8MIJ9"/>
<comment type="caution">
    <text evidence="2">The sequence shown here is derived from an EMBL/GenBank/DDBJ whole genome shotgun (WGS) entry which is preliminary data.</text>
</comment>
<protein>
    <submittedName>
        <fullName evidence="2">Uncharacterized protein</fullName>
    </submittedName>
</protein>
<name>A0A7J8MIJ9_9ROSI</name>
<keyword evidence="3" id="KW-1185">Reference proteome</keyword>
<organism evidence="2 3">
    <name type="scientific">Gossypium lobatum</name>
    <dbReference type="NCBI Taxonomy" id="34289"/>
    <lineage>
        <taxon>Eukaryota</taxon>
        <taxon>Viridiplantae</taxon>
        <taxon>Streptophyta</taxon>
        <taxon>Embryophyta</taxon>
        <taxon>Tracheophyta</taxon>
        <taxon>Spermatophyta</taxon>
        <taxon>Magnoliopsida</taxon>
        <taxon>eudicotyledons</taxon>
        <taxon>Gunneridae</taxon>
        <taxon>Pentapetalae</taxon>
        <taxon>rosids</taxon>
        <taxon>malvids</taxon>
        <taxon>Malvales</taxon>
        <taxon>Malvaceae</taxon>
        <taxon>Malvoideae</taxon>
        <taxon>Gossypium</taxon>
    </lineage>
</organism>
<feature type="region of interest" description="Disordered" evidence="1">
    <location>
        <begin position="50"/>
        <end position="71"/>
    </location>
</feature>
<accession>A0A7J8MIJ9</accession>
<dbReference type="Proteomes" id="UP000593572">
    <property type="component" value="Unassembled WGS sequence"/>
</dbReference>
<evidence type="ECO:0000313" key="3">
    <source>
        <dbReference type="Proteomes" id="UP000593572"/>
    </source>
</evidence>
<proteinExistence type="predicted"/>
<sequence length="71" mass="8027">MDDVSDFQRMGQLIQGSQFVTTRACFEFEPDEIKLLIKLYQKPVVPVGLLPPSLPSNEDKRDDKCKETPSG</sequence>
<dbReference type="EMBL" id="JABEZX010000009">
    <property type="protein sequence ID" value="MBA0564548.1"/>
    <property type="molecule type" value="Genomic_DNA"/>
</dbReference>
<evidence type="ECO:0000256" key="1">
    <source>
        <dbReference type="SAM" id="MobiDB-lite"/>
    </source>
</evidence>
<feature type="compositionally biased region" description="Basic and acidic residues" evidence="1">
    <location>
        <begin position="57"/>
        <end position="71"/>
    </location>
</feature>
<evidence type="ECO:0000313" key="2">
    <source>
        <dbReference type="EMBL" id="MBA0564548.1"/>
    </source>
</evidence>
<gene>
    <name evidence="2" type="ORF">Golob_009484</name>
</gene>
<reference evidence="2 3" key="1">
    <citation type="journal article" date="2019" name="Genome Biol. Evol.">
        <title>Insights into the evolution of the New World diploid cottons (Gossypium, subgenus Houzingenia) based on genome sequencing.</title>
        <authorList>
            <person name="Grover C.E."/>
            <person name="Arick M.A. 2nd"/>
            <person name="Thrash A."/>
            <person name="Conover J.L."/>
            <person name="Sanders W.S."/>
            <person name="Peterson D.G."/>
            <person name="Frelichowski J.E."/>
            <person name="Scheffler J.A."/>
            <person name="Scheffler B.E."/>
            <person name="Wendel J.F."/>
        </authorList>
    </citation>
    <scope>NUCLEOTIDE SEQUENCE [LARGE SCALE GENOMIC DNA]</scope>
    <source>
        <strain evidence="2">157</strain>
        <tissue evidence="2">Leaf</tissue>
    </source>
</reference>